<dbReference type="EMBL" id="QGGY01000006">
    <property type="protein sequence ID" value="PWJ75570.1"/>
    <property type="molecule type" value="Genomic_DNA"/>
</dbReference>
<dbReference type="PANTHER" id="PTHR45453:SF2">
    <property type="entry name" value="HISTIDINE KINASE"/>
    <property type="match status" value="1"/>
</dbReference>
<dbReference type="Pfam" id="PF02518">
    <property type="entry name" value="HATPase_c"/>
    <property type="match status" value="1"/>
</dbReference>
<dbReference type="InterPro" id="IPR004358">
    <property type="entry name" value="Sig_transdc_His_kin-like_C"/>
</dbReference>
<keyword evidence="4" id="KW-1003">Cell membrane</keyword>
<evidence type="ECO:0000256" key="9">
    <source>
        <dbReference type="ARBA" id="ARBA00023012"/>
    </source>
</evidence>
<comment type="catalytic activity">
    <reaction evidence="1">
        <text>ATP + protein L-histidine = ADP + protein N-phospho-L-histidine.</text>
        <dbReference type="EC" id="2.7.13.3"/>
    </reaction>
</comment>
<evidence type="ECO:0000256" key="6">
    <source>
        <dbReference type="ARBA" id="ARBA00022692"/>
    </source>
</evidence>
<dbReference type="InterPro" id="IPR050351">
    <property type="entry name" value="BphY/WalK/GraS-like"/>
</dbReference>
<feature type="transmembrane region" description="Helical" evidence="11">
    <location>
        <begin position="35"/>
        <end position="55"/>
    </location>
</feature>
<dbReference type="SUPFAM" id="SSF55874">
    <property type="entry name" value="ATPase domain of HSP90 chaperone/DNA topoisomerase II/histidine kinase"/>
    <property type="match status" value="1"/>
</dbReference>
<evidence type="ECO:0000256" key="3">
    <source>
        <dbReference type="ARBA" id="ARBA00012438"/>
    </source>
</evidence>
<gene>
    <name evidence="13" type="ORF">C7383_106140</name>
</gene>
<evidence type="ECO:0000256" key="4">
    <source>
        <dbReference type="ARBA" id="ARBA00022475"/>
    </source>
</evidence>
<protein>
    <recommendedName>
        <fullName evidence="3">histidine kinase</fullName>
        <ecNumber evidence="3">2.7.13.3</ecNumber>
    </recommendedName>
</protein>
<name>A0AB73T3T0_9FIRM</name>
<dbReference type="InterPro" id="IPR005467">
    <property type="entry name" value="His_kinase_dom"/>
</dbReference>
<dbReference type="AlphaFoldDB" id="A0AB73T3T0"/>
<evidence type="ECO:0000256" key="10">
    <source>
        <dbReference type="ARBA" id="ARBA00023136"/>
    </source>
</evidence>
<evidence type="ECO:0000256" key="1">
    <source>
        <dbReference type="ARBA" id="ARBA00000085"/>
    </source>
</evidence>
<keyword evidence="5" id="KW-0808">Transferase</keyword>
<feature type="domain" description="Histidine kinase" evidence="12">
    <location>
        <begin position="126"/>
        <end position="332"/>
    </location>
</feature>
<dbReference type="Gene3D" id="3.30.565.10">
    <property type="entry name" value="Histidine kinase-like ATPase, C-terminal domain"/>
    <property type="match status" value="1"/>
</dbReference>
<dbReference type="GO" id="GO:0016036">
    <property type="term" value="P:cellular response to phosphate starvation"/>
    <property type="evidence" value="ECO:0007669"/>
    <property type="project" value="TreeGrafter"/>
</dbReference>
<organism evidence="13 14">
    <name type="scientific">Murimonas intestini</name>
    <dbReference type="NCBI Taxonomy" id="1337051"/>
    <lineage>
        <taxon>Bacteria</taxon>
        <taxon>Bacillati</taxon>
        <taxon>Bacillota</taxon>
        <taxon>Clostridia</taxon>
        <taxon>Lachnospirales</taxon>
        <taxon>Lachnospiraceae</taxon>
        <taxon>Murimonas</taxon>
    </lineage>
</organism>
<keyword evidence="6 11" id="KW-0812">Transmembrane</keyword>
<dbReference type="GO" id="GO:0004721">
    <property type="term" value="F:phosphoprotein phosphatase activity"/>
    <property type="evidence" value="ECO:0007669"/>
    <property type="project" value="TreeGrafter"/>
</dbReference>
<keyword evidence="7" id="KW-0418">Kinase</keyword>
<sequence length="339" mass="38799">MRFIDYLKDHFVYFLIFLFAVFTVEVFVLTDGGSLWVSVYIFIAFFGAYILALFVDFLRRKHFYDVVYKSLEELDKAYLLPEVMEEARFTEGRILKDILETTEKSMAENVNSYKYNNEEYKDYIEMWIHEIKLPIAAGKLTAENNPGEAMESVKEELDKIENYTETALYYARSFSVEKDYIIKKVSLRELVGEVIIKNKKPLISRRIKVDLHDLDISVYSDSKWLLFILGQIVANCIQYVEDGTGVIEFYAAGGREGHALHIKDNGCGISENDLPRVFEKGFTGANGRVRKRATGIGLYLSKKLCLKLGHDIKIYSGEGRGTEVVISFPEGSFYSVIGG</sequence>
<keyword evidence="10 11" id="KW-0472">Membrane</keyword>
<dbReference type="SMART" id="SM00387">
    <property type="entry name" value="HATPase_c"/>
    <property type="match status" value="1"/>
</dbReference>
<dbReference type="PANTHER" id="PTHR45453">
    <property type="entry name" value="PHOSPHATE REGULON SENSOR PROTEIN PHOR"/>
    <property type="match status" value="1"/>
</dbReference>
<dbReference type="Proteomes" id="UP000245412">
    <property type="component" value="Unassembled WGS sequence"/>
</dbReference>
<dbReference type="InterPro" id="IPR003594">
    <property type="entry name" value="HATPase_dom"/>
</dbReference>
<accession>A0AB73T3T0</accession>
<evidence type="ECO:0000256" key="8">
    <source>
        <dbReference type="ARBA" id="ARBA00022989"/>
    </source>
</evidence>
<dbReference type="InterPro" id="IPR036890">
    <property type="entry name" value="HATPase_C_sf"/>
</dbReference>
<evidence type="ECO:0000256" key="11">
    <source>
        <dbReference type="SAM" id="Phobius"/>
    </source>
</evidence>
<feature type="transmembrane region" description="Helical" evidence="11">
    <location>
        <begin position="12"/>
        <end position="29"/>
    </location>
</feature>
<keyword evidence="9" id="KW-0902">Two-component regulatory system</keyword>
<dbReference type="PRINTS" id="PR00344">
    <property type="entry name" value="BCTRLSENSOR"/>
</dbReference>
<comment type="subcellular location">
    <subcellularLocation>
        <location evidence="2">Cell membrane</location>
        <topology evidence="2">Multi-pass membrane protein</topology>
    </subcellularLocation>
</comment>
<evidence type="ECO:0000256" key="2">
    <source>
        <dbReference type="ARBA" id="ARBA00004651"/>
    </source>
</evidence>
<reference evidence="13 14" key="1">
    <citation type="submission" date="2018-05" db="EMBL/GenBank/DDBJ databases">
        <authorList>
            <person name="Goeker M."/>
            <person name="Huntemann M."/>
            <person name="Clum A."/>
            <person name="Pillay M."/>
            <person name="Palaniappan K."/>
            <person name="Varghese N."/>
            <person name="Mikhailova N."/>
            <person name="Stamatis D."/>
            <person name="Reddy T."/>
            <person name="Daum C."/>
            <person name="Shapiro N."/>
            <person name="Ivanova N."/>
            <person name="Kyrpides N."/>
            <person name="Woyke T."/>
        </authorList>
    </citation>
    <scope>NUCLEOTIDE SEQUENCE [LARGE SCALE GENOMIC DNA]</scope>
    <source>
        <strain evidence="13 14">DSM 26524</strain>
    </source>
</reference>
<evidence type="ECO:0000256" key="5">
    <source>
        <dbReference type="ARBA" id="ARBA00022679"/>
    </source>
</evidence>
<evidence type="ECO:0000256" key="7">
    <source>
        <dbReference type="ARBA" id="ARBA00022777"/>
    </source>
</evidence>
<evidence type="ECO:0000313" key="14">
    <source>
        <dbReference type="Proteomes" id="UP000245412"/>
    </source>
</evidence>
<proteinExistence type="predicted"/>
<dbReference type="RefSeq" id="WP_109626507.1">
    <property type="nucleotide sequence ID" value="NZ_JANKBI010000004.1"/>
</dbReference>
<comment type="caution">
    <text evidence="13">The sequence shown here is derived from an EMBL/GenBank/DDBJ whole genome shotgun (WGS) entry which is preliminary data.</text>
</comment>
<keyword evidence="8 11" id="KW-1133">Transmembrane helix</keyword>
<dbReference type="PROSITE" id="PS50109">
    <property type="entry name" value="HIS_KIN"/>
    <property type="match status" value="1"/>
</dbReference>
<evidence type="ECO:0000313" key="13">
    <source>
        <dbReference type="EMBL" id="PWJ75570.1"/>
    </source>
</evidence>
<dbReference type="GO" id="GO:0005886">
    <property type="term" value="C:plasma membrane"/>
    <property type="evidence" value="ECO:0007669"/>
    <property type="project" value="UniProtKB-SubCell"/>
</dbReference>
<keyword evidence="14" id="KW-1185">Reference proteome</keyword>
<dbReference type="GO" id="GO:0000155">
    <property type="term" value="F:phosphorelay sensor kinase activity"/>
    <property type="evidence" value="ECO:0007669"/>
    <property type="project" value="TreeGrafter"/>
</dbReference>
<dbReference type="EC" id="2.7.13.3" evidence="3"/>
<evidence type="ECO:0000259" key="12">
    <source>
        <dbReference type="PROSITE" id="PS50109"/>
    </source>
</evidence>